<dbReference type="PRINTS" id="PR01470">
    <property type="entry name" value="ERGCHANNEL"/>
</dbReference>
<evidence type="ECO:0000313" key="28">
    <source>
        <dbReference type="Proteomes" id="UP000472260"/>
    </source>
</evidence>
<evidence type="ECO:0000256" key="4">
    <source>
        <dbReference type="ARBA" id="ARBA00022475"/>
    </source>
</evidence>
<keyword evidence="8 25" id="KW-0812">Transmembrane</keyword>
<evidence type="ECO:0000256" key="6">
    <source>
        <dbReference type="ARBA" id="ARBA00022538"/>
    </source>
</evidence>
<dbReference type="GO" id="GO:0086013">
    <property type="term" value="P:membrane repolarization during cardiac muscle cell action potential"/>
    <property type="evidence" value="ECO:0007669"/>
    <property type="project" value="TreeGrafter"/>
</dbReference>
<dbReference type="Gene3D" id="3.30.450.20">
    <property type="entry name" value="PAS domain"/>
    <property type="match status" value="1"/>
</dbReference>
<keyword evidence="9" id="KW-0631">Potassium channel</keyword>
<dbReference type="Proteomes" id="UP000472260">
    <property type="component" value="Unassembled WGS sequence"/>
</dbReference>
<dbReference type="GO" id="GO:0005242">
    <property type="term" value="F:inward rectifier potassium channel activity"/>
    <property type="evidence" value="ECO:0007669"/>
    <property type="project" value="TreeGrafter"/>
</dbReference>
<feature type="compositionally biased region" description="Polar residues" evidence="24">
    <location>
        <begin position="269"/>
        <end position="279"/>
    </location>
</feature>
<dbReference type="Pfam" id="PF13426">
    <property type="entry name" value="PAS_9"/>
    <property type="match status" value="1"/>
</dbReference>
<evidence type="ECO:0000256" key="3">
    <source>
        <dbReference type="ARBA" id="ARBA00022448"/>
    </source>
</evidence>
<feature type="compositionally biased region" description="Basic and acidic residues" evidence="24">
    <location>
        <begin position="176"/>
        <end position="185"/>
    </location>
</feature>
<feature type="coiled-coil region" evidence="23">
    <location>
        <begin position="1009"/>
        <end position="1036"/>
    </location>
</feature>
<evidence type="ECO:0000256" key="23">
    <source>
        <dbReference type="SAM" id="Coils"/>
    </source>
</evidence>
<evidence type="ECO:0000256" key="21">
    <source>
        <dbReference type="ARBA" id="ARBA00047187"/>
    </source>
</evidence>
<evidence type="ECO:0000256" key="5">
    <source>
        <dbReference type="ARBA" id="ARBA00022481"/>
    </source>
</evidence>
<dbReference type="PROSITE" id="PS50042">
    <property type="entry name" value="CNMP_BINDING_3"/>
    <property type="match status" value="1"/>
</dbReference>
<evidence type="ECO:0000256" key="9">
    <source>
        <dbReference type="ARBA" id="ARBA00022826"/>
    </source>
</evidence>
<evidence type="ECO:0000313" key="27">
    <source>
        <dbReference type="Ensembl" id="ENSSANP00000054760.1"/>
    </source>
</evidence>
<keyword evidence="13 23" id="KW-0175">Coiled coil</keyword>
<evidence type="ECO:0000259" key="26">
    <source>
        <dbReference type="PROSITE" id="PS50042"/>
    </source>
</evidence>
<dbReference type="GO" id="GO:0005886">
    <property type="term" value="C:plasma membrane"/>
    <property type="evidence" value="ECO:0007669"/>
    <property type="project" value="UniProtKB-SubCell"/>
</dbReference>
<keyword evidence="7" id="KW-0597">Phosphoprotein</keyword>
<evidence type="ECO:0000256" key="10">
    <source>
        <dbReference type="ARBA" id="ARBA00022882"/>
    </source>
</evidence>
<dbReference type="Gene3D" id="1.10.287.70">
    <property type="match status" value="1"/>
</dbReference>
<dbReference type="GO" id="GO:0086091">
    <property type="term" value="P:regulation of heart rate by cardiac conduction"/>
    <property type="evidence" value="ECO:0007669"/>
    <property type="project" value="TreeGrafter"/>
</dbReference>
<evidence type="ECO:0000256" key="7">
    <source>
        <dbReference type="ARBA" id="ARBA00022553"/>
    </source>
</evidence>
<dbReference type="InterPro" id="IPR014710">
    <property type="entry name" value="RmlC-like_jellyroll"/>
</dbReference>
<dbReference type="Gene3D" id="1.10.1200.260">
    <property type="match status" value="1"/>
</dbReference>
<keyword evidence="6" id="KW-0633">Potassium transport</keyword>
<dbReference type="InterPro" id="IPR003938">
    <property type="entry name" value="K_chnl_volt-dep_EAG/ELK/ERG"/>
</dbReference>
<evidence type="ECO:0000256" key="15">
    <source>
        <dbReference type="ARBA" id="ARBA00023136"/>
    </source>
</evidence>
<dbReference type="InterPro" id="IPR018490">
    <property type="entry name" value="cNMP-bd_dom_sf"/>
</dbReference>
<keyword evidence="11" id="KW-0630">Potassium</keyword>
<feature type="transmembrane region" description="Helical" evidence="25">
    <location>
        <begin position="422"/>
        <end position="443"/>
    </location>
</feature>
<evidence type="ECO:0000256" key="8">
    <source>
        <dbReference type="ARBA" id="ARBA00022692"/>
    </source>
</evidence>
<dbReference type="FunFam" id="1.10.287.70:FF:000020">
    <property type="entry name" value="Potassium channel, voltage-gated eag-related subfamily H, member 7"/>
    <property type="match status" value="1"/>
</dbReference>
<evidence type="ECO:0000256" key="18">
    <source>
        <dbReference type="ARBA" id="ARBA00031970"/>
    </source>
</evidence>
<feature type="transmembrane region" description="Helical" evidence="25">
    <location>
        <begin position="654"/>
        <end position="675"/>
    </location>
</feature>
<keyword evidence="14" id="KW-0406">Ion transport</keyword>
<keyword evidence="15 25" id="KW-0472">Membrane</keyword>
<feature type="domain" description="Cyclic nucleotide-binding" evidence="26">
    <location>
        <begin position="754"/>
        <end position="854"/>
    </location>
</feature>
<evidence type="ECO:0000256" key="1">
    <source>
        <dbReference type="ARBA" id="ARBA00004651"/>
    </source>
</evidence>
<dbReference type="SUPFAM" id="SSF81324">
    <property type="entry name" value="Voltage-gated potassium channels"/>
    <property type="match status" value="1"/>
</dbReference>
<evidence type="ECO:0000256" key="17">
    <source>
        <dbReference type="ARBA" id="ARBA00030015"/>
    </source>
</evidence>
<dbReference type="PANTHER" id="PTHR10217">
    <property type="entry name" value="VOLTAGE AND LIGAND GATED POTASSIUM CHANNEL"/>
    <property type="match status" value="1"/>
</dbReference>
<comment type="subunit">
    <text evidence="20">The potassium channel is probably composed of a homo- or heterotetrameric complex of pore-forming alpha subunits that can associate with modulating beta subunits. Interacts with DNAJB12 and DNAJB14; chaperones DNAJB12 and DNAJB14 promote tetramerization. Heteromultimer with KCNH6/ERG2 and KCNH7/ERG3. Interacts with ALG10B. Forms a stable complex with KCNE1 or KCNE2, and that this heteromultimerization regulates Inward rectifier potassium channel activity. Interacts with CANX. The core-glycosylated, but not the fully glycosylated form interacts with RNF207. Interacts with NDFIP1 and NDFIP2; this interaction decreases the cell membrane expression by targeting KCNH2, through interaction with NEDD4L, for the degradation through the multivesicular bodies (MVBs)-lysosomal pathway.</text>
</comment>
<comment type="subcellular location">
    <subcellularLocation>
        <location evidence="1">Cell membrane</location>
        <topology evidence="1">Multi-pass membrane protein</topology>
    </subcellularLocation>
</comment>
<keyword evidence="4" id="KW-1003">Cell membrane</keyword>
<evidence type="ECO:0000256" key="12">
    <source>
        <dbReference type="ARBA" id="ARBA00022989"/>
    </source>
</evidence>
<feature type="compositionally biased region" description="Pro residues" evidence="24">
    <location>
        <begin position="241"/>
        <end position="251"/>
    </location>
</feature>
<protein>
    <recommendedName>
        <fullName evidence="21">Voltage-gated inwardly rectifying potassium channel KCNH2</fullName>
    </recommendedName>
    <alternativeName>
        <fullName evidence="17">Ether-a-go-go-related gene potassium channel 1</fullName>
    </alternativeName>
    <alternativeName>
        <fullName evidence="22">Potassium voltage-gated channel subfamily H member 2</fullName>
    </alternativeName>
    <alternativeName>
        <fullName evidence="18">Voltage-gated potassium channel subunit Kv11.1</fullName>
    </alternativeName>
</protein>
<evidence type="ECO:0000256" key="19">
    <source>
        <dbReference type="ARBA" id="ARBA00034430"/>
    </source>
</evidence>
<dbReference type="GO" id="GO:0034702">
    <property type="term" value="C:monoatomic ion channel complex"/>
    <property type="evidence" value="ECO:0007669"/>
    <property type="project" value="UniProtKB-KW"/>
</dbReference>
<feature type="transmembrane region" description="Helical" evidence="25">
    <location>
        <begin position="623"/>
        <end position="642"/>
    </location>
</feature>
<keyword evidence="16" id="KW-0407">Ion channel</keyword>
<keyword evidence="3" id="KW-0813">Transport</keyword>
<dbReference type="InterPro" id="IPR000014">
    <property type="entry name" value="PAS"/>
</dbReference>
<reference evidence="27" key="1">
    <citation type="submission" date="2025-08" db="UniProtKB">
        <authorList>
            <consortium name="Ensembl"/>
        </authorList>
    </citation>
    <scope>IDENTIFICATION</scope>
</reference>
<dbReference type="FunFam" id="3.30.450.20:FF:000001">
    <property type="entry name" value="Potassium voltage-gated channel subfamily H member 7"/>
    <property type="match status" value="1"/>
</dbReference>
<evidence type="ECO:0000256" key="11">
    <source>
        <dbReference type="ARBA" id="ARBA00022958"/>
    </source>
</evidence>
<dbReference type="FunFam" id="2.60.120.10:FF:000011">
    <property type="entry name" value="Potassium channel, voltage-gated eag-related subfamily H, member 7"/>
    <property type="match status" value="1"/>
</dbReference>
<dbReference type="SUPFAM" id="SSF55785">
    <property type="entry name" value="PYP-like sensor domain (PAS domain)"/>
    <property type="match status" value="1"/>
</dbReference>
<dbReference type="InterPro" id="IPR005821">
    <property type="entry name" value="Ion_trans_dom"/>
</dbReference>
<evidence type="ECO:0000256" key="13">
    <source>
        <dbReference type="ARBA" id="ARBA00023054"/>
    </source>
</evidence>
<keyword evidence="5" id="KW-0488">Methylation</keyword>
<evidence type="ECO:0000256" key="25">
    <source>
        <dbReference type="SAM" id="Phobius"/>
    </source>
</evidence>
<reference evidence="27" key="2">
    <citation type="submission" date="2025-09" db="UniProtKB">
        <authorList>
            <consortium name="Ensembl"/>
        </authorList>
    </citation>
    <scope>IDENTIFICATION</scope>
</reference>
<sequence>MPVRRGHVAPQNTFLDTIIRKFESQSRKFIIANARVENCAIIFCNDGFCHMCGYTRAEIMQKPCTCNFLYGPHTKRLAIAQMAQALLGSEERKVEIVLYRKDGVCFLCLVDVVPVKNEDGVVIMFILNFEVMPDDKLHDPQDLNHKLPLLWRHSNRARGIRLRLPLLNSRNNSKSSLRENLEARRGPGFPSRSCPQSHESLALGELLSLPEHEPPRLTPATASLSSLLPEVQCNLLSSDPSSPPPAPPHPAALPLGHSSPRPQRLNPDASVSNCSLTNSRSRESFHSMRRASSVDDIEAMRPKWDRKHRARPTSSSTGAMNNKFSILNSTSDSDLMRYRAISKIPQITLNFVDFKPDPLIALPAGEMDIITPCKLIDRTHNVTEKVTQVRLSLSMGSDNLLTPRIHKWTVLHYSPFKAVWDWLILLLVIYTAILTPYSAAFLLNGDEDSSGQNCSYSCSPLNVVDLMVDIMFIIDIIINFRTTYVNANDEVVSHPLRIAVHYFKGWFLIDMVAAIPFDLLIDRTGEEMSTEVNLCSSSCTARLLRLVRVARKLDRYSEYGAAVLFLLMCTFALIAHWLACIWFAIGNVEQNRSIGWLHALGVDLGKPHNSSIRGSGPSIKDKYVTALYFTFSSLTSVGFWNVSPNTNSEKIFSICVMLIGSLMYASIFGNVSAIIQRLYSGTARYHTQMLRVREFIRFHQIPNPLRQRLEEYFQHAWSYTNGIDMNAVLKGFPECLQADICLHLNRTLLQNCKAFKGSSKGCLRALAMKFKTTHAPPGDTLVHAGDVLTAIYFISRGSIEILRGDVVVAILGKNDIFGEPINLYARPGKSNADVRALTYCDLHKIHRDDVLEVLDMYPEFTDHFWSNLEITFNLRDVSHAHCTNLPVNGAETQSSWRCPIRRGRKQAASNQNELKPGWEEPRNSISSHSSGDEREEPVHTCPTPSTTLMDVIEGEGDPKTGNTCNALSGAFSGVSNIFSFWGDIRGRQYQEVPRCNLPSPSPHPSMPLRSISRQQRSQMESRLELLQKQLNRSQIALTARQRLLLLVMMLVPPSYSSVSSPPQASMFPEILVQPVMPLKSKTSASLSQVTHGDDANSVTAAGSLLCFLLQSCEFLSSSTELHPAVSVVPRAGFSSLGARLELVPDPDIHRRFSLQEAHTSLSSQTPQKHGSDPGS</sequence>
<dbReference type="InterPro" id="IPR000595">
    <property type="entry name" value="cNMP-bd_dom"/>
</dbReference>
<feature type="region of interest" description="Disordered" evidence="24">
    <location>
        <begin position="173"/>
        <end position="196"/>
    </location>
</feature>
<evidence type="ECO:0000256" key="22">
    <source>
        <dbReference type="ARBA" id="ARBA00047201"/>
    </source>
</evidence>
<dbReference type="CDD" id="cd00038">
    <property type="entry name" value="CAP_ED"/>
    <property type="match status" value="1"/>
</dbReference>
<evidence type="ECO:0000256" key="16">
    <source>
        <dbReference type="ARBA" id="ARBA00023303"/>
    </source>
</evidence>
<feature type="region of interest" description="Disordered" evidence="24">
    <location>
        <begin position="234"/>
        <end position="294"/>
    </location>
</feature>
<proteinExistence type="inferred from homology"/>
<name>A0A671P7Y0_9TELE</name>
<comment type="catalytic activity">
    <reaction evidence="19">
        <text>K(+)(in) = K(+)(out)</text>
        <dbReference type="Rhea" id="RHEA:29463"/>
        <dbReference type="ChEBI" id="CHEBI:29103"/>
    </reaction>
</comment>
<dbReference type="Ensembl" id="ENSSANT00000058254.1">
    <property type="protein sequence ID" value="ENSSANP00000054760.1"/>
    <property type="gene ID" value="ENSSANG00000027418.1"/>
</dbReference>
<dbReference type="Gene3D" id="2.60.120.10">
    <property type="entry name" value="Jelly Rolls"/>
    <property type="match status" value="1"/>
</dbReference>
<evidence type="ECO:0000256" key="24">
    <source>
        <dbReference type="SAM" id="MobiDB-lite"/>
    </source>
</evidence>
<feature type="region of interest" description="Disordered" evidence="24">
    <location>
        <begin position="1156"/>
        <end position="1175"/>
    </location>
</feature>
<dbReference type="FunFam" id="1.10.1200.260:FF:000001">
    <property type="entry name" value="Potassium voltage-gated channel subfamily H member 7"/>
    <property type="match status" value="1"/>
</dbReference>
<keyword evidence="28" id="KW-1185">Reference proteome</keyword>
<accession>A0A671P7Y0</accession>
<dbReference type="InterPro" id="IPR050818">
    <property type="entry name" value="KCNH_animal-type"/>
</dbReference>
<evidence type="ECO:0000256" key="14">
    <source>
        <dbReference type="ARBA" id="ARBA00023065"/>
    </source>
</evidence>
<keyword evidence="12 25" id="KW-1133">Transmembrane helix</keyword>
<evidence type="ECO:0000256" key="20">
    <source>
        <dbReference type="ARBA" id="ARBA00046729"/>
    </source>
</evidence>
<dbReference type="CDD" id="cd00130">
    <property type="entry name" value="PAS"/>
    <property type="match status" value="1"/>
</dbReference>
<dbReference type="Pfam" id="PF00027">
    <property type="entry name" value="cNMP_binding"/>
    <property type="match status" value="1"/>
</dbReference>
<evidence type="ECO:0000256" key="2">
    <source>
        <dbReference type="ARBA" id="ARBA00007076"/>
    </source>
</evidence>
<dbReference type="Pfam" id="PF00520">
    <property type="entry name" value="Ion_trans"/>
    <property type="match status" value="1"/>
</dbReference>
<feature type="transmembrane region" description="Helical" evidence="25">
    <location>
        <begin position="561"/>
        <end position="585"/>
    </location>
</feature>
<dbReference type="PANTHER" id="PTHR10217:SF506">
    <property type="entry name" value="POTASSIUM VOLTAGE-GATED CHANNEL SUBFAMILY H MEMBER 2"/>
    <property type="match status" value="1"/>
</dbReference>
<feature type="region of interest" description="Disordered" evidence="24">
    <location>
        <begin position="903"/>
        <end position="960"/>
    </location>
</feature>
<dbReference type="SUPFAM" id="SSF51206">
    <property type="entry name" value="cAMP-binding domain-like"/>
    <property type="match status" value="1"/>
</dbReference>
<dbReference type="InterPro" id="IPR035965">
    <property type="entry name" value="PAS-like_dom_sf"/>
</dbReference>
<dbReference type="SMART" id="SM00100">
    <property type="entry name" value="cNMP"/>
    <property type="match status" value="1"/>
</dbReference>
<comment type="similarity">
    <text evidence="2">Belongs to the potassium channel family. H (Eag) (TC 1.A.1.20) subfamily. Kv11.1/KCNH2 sub-subfamily.</text>
</comment>
<organism evidence="27 28">
    <name type="scientific">Sinocyclocheilus anshuiensis</name>
    <dbReference type="NCBI Taxonomy" id="1608454"/>
    <lineage>
        <taxon>Eukaryota</taxon>
        <taxon>Metazoa</taxon>
        <taxon>Chordata</taxon>
        <taxon>Craniata</taxon>
        <taxon>Vertebrata</taxon>
        <taxon>Euteleostomi</taxon>
        <taxon>Actinopterygii</taxon>
        <taxon>Neopterygii</taxon>
        <taxon>Teleostei</taxon>
        <taxon>Ostariophysi</taxon>
        <taxon>Cypriniformes</taxon>
        <taxon>Cyprinidae</taxon>
        <taxon>Cyprininae</taxon>
        <taxon>Sinocyclocheilus</taxon>
    </lineage>
</organism>
<dbReference type="InterPro" id="IPR003967">
    <property type="entry name" value="K_chnl_volt-dep_ERG"/>
</dbReference>
<dbReference type="AlphaFoldDB" id="A0A671P7Y0"/>
<keyword evidence="10" id="KW-0851">Voltage-gated channel</keyword>
<dbReference type="PRINTS" id="PR01463">
    <property type="entry name" value="EAGCHANLFMLY"/>
</dbReference>
<dbReference type="GO" id="GO:0060307">
    <property type="term" value="P:regulation of ventricular cardiac muscle cell membrane repolarization"/>
    <property type="evidence" value="ECO:0007669"/>
    <property type="project" value="TreeGrafter"/>
</dbReference>